<gene>
    <name evidence="3" type="ORF">ACFSBT_10585</name>
</gene>
<dbReference type="InterPro" id="IPR055768">
    <property type="entry name" value="DUF7344"/>
</dbReference>
<feature type="domain" description="DUF7344" evidence="2">
    <location>
        <begin position="26"/>
        <end position="94"/>
    </location>
</feature>
<evidence type="ECO:0000256" key="1">
    <source>
        <dbReference type="SAM" id="MobiDB-lite"/>
    </source>
</evidence>
<sequence length="108" mass="11822">MAQNGLRRPTTDSPTARTTPDADHTFRLLADDERRTLLGAFEEAEHVAVEDLRDHIAADADDRDHASIRLHHVHLPKLADAGLLDVDADGDVVTPTDRGRALASRLEA</sequence>
<dbReference type="Pfam" id="PF24035">
    <property type="entry name" value="DUF7344"/>
    <property type="match status" value="1"/>
</dbReference>
<dbReference type="EMBL" id="JBHUDC010000005">
    <property type="protein sequence ID" value="MFD1513724.1"/>
    <property type="molecule type" value="Genomic_DNA"/>
</dbReference>
<organism evidence="3 4">
    <name type="scientific">Halomarina rubra</name>
    <dbReference type="NCBI Taxonomy" id="2071873"/>
    <lineage>
        <taxon>Archaea</taxon>
        <taxon>Methanobacteriati</taxon>
        <taxon>Methanobacteriota</taxon>
        <taxon>Stenosarchaea group</taxon>
        <taxon>Halobacteria</taxon>
        <taxon>Halobacteriales</taxon>
        <taxon>Natronomonadaceae</taxon>
        <taxon>Halomarina</taxon>
    </lineage>
</organism>
<evidence type="ECO:0000313" key="3">
    <source>
        <dbReference type="EMBL" id="MFD1513724.1"/>
    </source>
</evidence>
<keyword evidence="4" id="KW-1185">Reference proteome</keyword>
<dbReference type="AlphaFoldDB" id="A0ABD6AVE3"/>
<protein>
    <recommendedName>
        <fullName evidence="2">DUF7344 domain-containing protein</fullName>
    </recommendedName>
</protein>
<dbReference type="RefSeq" id="WP_250873694.1">
    <property type="nucleotide sequence ID" value="NZ_JALXFV010000005.1"/>
</dbReference>
<feature type="region of interest" description="Disordered" evidence="1">
    <location>
        <begin position="1"/>
        <end position="25"/>
    </location>
</feature>
<comment type="caution">
    <text evidence="3">The sequence shown here is derived from an EMBL/GenBank/DDBJ whole genome shotgun (WGS) entry which is preliminary data.</text>
</comment>
<reference evidence="3 4" key="1">
    <citation type="journal article" date="2019" name="Int. J. Syst. Evol. Microbiol.">
        <title>The Global Catalogue of Microorganisms (GCM) 10K type strain sequencing project: providing services to taxonomists for standard genome sequencing and annotation.</title>
        <authorList>
            <consortium name="The Broad Institute Genomics Platform"/>
            <consortium name="The Broad Institute Genome Sequencing Center for Infectious Disease"/>
            <person name="Wu L."/>
            <person name="Ma J."/>
        </authorList>
    </citation>
    <scope>NUCLEOTIDE SEQUENCE [LARGE SCALE GENOMIC DNA]</scope>
    <source>
        <strain evidence="3 4">CGMCC 1.12563</strain>
    </source>
</reference>
<dbReference type="InterPro" id="IPR036388">
    <property type="entry name" value="WH-like_DNA-bd_sf"/>
</dbReference>
<evidence type="ECO:0000259" key="2">
    <source>
        <dbReference type="Pfam" id="PF24035"/>
    </source>
</evidence>
<accession>A0ABD6AVE3</accession>
<dbReference type="Gene3D" id="1.10.10.10">
    <property type="entry name" value="Winged helix-like DNA-binding domain superfamily/Winged helix DNA-binding domain"/>
    <property type="match status" value="1"/>
</dbReference>
<proteinExistence type="predicted"/>
<evidence type="ECO:0000313" key="4">
    <source>
        <dbReference type="Proteomes" id="UP001597187"/>
    </source>
</evidence>
<name>A0ABD6AVE3_9EURY</name>
<dbReference type="Proteomes" id="UP001597187">
    <property type="component" value="Unassembled WGS sequence"/>
</dbReference>